<feature type="compositionally biased region" description="Basic and acidic residues" evidence="1">
    <location>
        <begin position="398"/>
        <end position="413"/>
    </location>
</feature>
<gene>
    <name evidence="2" type="ORF">MKZ38_002890</name>
</gene>
<feature type="compositionally biased region" description="Basic residues" evidence="1">
    <location>
        <begin position="304"/>
        <end position="317"/>
    </location>
</feature>
<comment type="caution">
    <text evidence="2">The sequence shown here is derived from an EMBL/GenBank/DDBJ whole genome shotgun (WGS) entry which is preliminary data.</text>
</comment>
<evidence type="ECO:0000313" key="2">
    <source>
        <dbReference type="EMBL" id="KAJ2906175.1"/>
    </source>
</evidence>
<evidence type="ECO:0000256" key="1">
    <source>
        <dbReference type="SAM" id="MobiDB-lite"/>
    </source>
</evidence>
<feature type="compositionally biased region" description="Low complexity" evidence="1">
    <location>
        <begin position="332"/>
        <end position="341"/>
    </location>
</feature>
<dbReference type="AlphaFoldDB" id="A0AAD5WWR8"/>
<proteinExistence type="predicted"/>
<feature type="region of interest" description="Disordered" evidence="1">
    <location>
        <begin position="45"/>
        <end position="160"/>
    </location>
</feature>
<feature type="compositionally biased region" description="Low complexity" evidence="1">
    <location>
        <begin position="277"/>
        <end position="288"/>
    </location>
</feature>
<feature type="region of interest" description="Disordered" evidence="1">
    <location>
        <begin position="252"/>
        <end position="288"/>
    </location>
</feature>
<feature type="compositionally biased region" description="Low complexity" evidence="1">
    <location>
        <begin position="358"/>
        <end position="370"/>
    </location>
</feature>
<keyword evidence="3" id="KW-1185">Reference proteome</keyword>
<feature type="region of interest" description="Disordered" evidence="1">
    <location>
        <begin position="304"/>
        <end position="472"/>
    </location>
</feature>
<dbReference type="EMBL" id="JAKWBI020000018">
    <property type="protein sequence ID" value="KAJ2906175.1"/>
    <property type="molecule type" value="Genomic_DNA"/>
</dbReference>
<sequence>MSESPPKDAPGPTLPPIREVIPDQYWHNNEYDYRYYMRSRELQEVSGAMQDSVNTLPRDPRVGPPYEPPRHDPLQHPPGHAAFLHPPLRNSMRPQSSDSPCYCMADIPQLEQPPHMPPRQPGPLPPPHGYFEQREPQTESQQPSPRYGASGYTLPLPRYEGSGYYQLERPREQAPPAPLSADQRHYRALPQSELHSNHKHKHCHRHGHQVYYHGASAPESHRMYQGGYCGQERGAIQVLQGATTMALEEIKEDPRKQPPGLAKHRRLAPVASTDTEPSPSLSLPGISPQEVTDKVTETVIGRQARPRRRFFGRRPRRGGLGVNVPREGTQNRASSGSARSGQAVEDGEEVIDAPGQTPDPTAALDMDMAPAPAPPLHDIASSPSPAAPRKKQCVCKARCSEEKQLLSEAERGMGNDGATRNEAPAGGHECTTRGEQPPAREEGPVKMEGDAKSERSMDNEEEGPENKDSDEP</sequence>
<protein>
    <submittedName>
        <fullName evidence="2">Uncharacterized protein</fullName>
    </submittedName>
</protein>
<name>A0AAD5WWR8_9PEZI</name>
<dbReference type="Proteomes" id="UP001201980">
    <property type="component" value="Unassembled WGS sequence"/>
</dbReference>
<feature type="compositionally biased region" description="Pro residues" evidence="1">
    <location>
        <begin position="114"/>
        <end position="128"/>
    </location>
</feature>
<reference evidence="2" key="1">
    <citation type="submission" date="2022-07" db="EMBL/GenBank/DDBJ databases">
        <title>Draft genome sequence of Zalerion maritima ATCC 34329, a (micro)plastics degrading marine fungus.</title>
        <authorList>
            <person name="Paco A."/>
            <person name="Goncalves M.F.M."/>
            <person name="Rocha-Santos T.A.P."/>
            <person name="Alves A."/>
        </authorList>
    </citation>
    <scope>NUCLEOTIDE SEQUENCE</scope>
    <source>
        <strain evidence="2">ATCC 34329</strain>
    </source>
</reference>
<accession>A0AAD5WWR8</accession>
<feature type="compositionally biased region" description="Basic and acidic residues" evidence="1">
    <location>
        <begin position="438"/>
        <end position="472"/>
    </location>
</feature>
<evidence type="ECO:0000313" key="3">
    <source>
        <dbReference type="Proteomes" id="UP001201980"/>
    </source>
</evidence>
<organism evidence="2 3">
    <name type="scientific">Zalerion maritima</name>
    <dbReference type="NCBI Taxonomy" id="339359"/>
    <lineage>
        <taxon>Eukaryota</taxon>
        <taxon>Fungi</taxon>
        <taxon>Dikarya</taxon>
        <taxon>Ascomycota</taxon>
        <taxon>Pezizomycotina</taxon>
        <taxon>Sordariomycetes</taxon>
        <taxon>Lulworthiomycetidae</taxon>
        <taxon>Lulworthiales</taxon>
        <taxon>Lulworthiaceae</taxon>
        <taxon>Zalerion</taxon>
    </lineage>
</organism>